<dbReference type="HOGENOM" id="CLU_205414_0_0_6"/>
<feature type="transmembrane region" description="Helical" evidence="1">
    <location>
        <begin position="6"/>
        <end position="24"/>
    </location>
</feature>
<dbReference type="AlphaFoldDB" id="D4ZDI2"/>
<dbReference type="STRING" id="637905.SVI_0133"/>
<reference evidence="3" key="1">
    <citation type="journal article" date="2010" name="Mol. Biosyst.">
        <title>Complete genome sequence and comparative analysis of Shewanella violacea, a psychrophilic and piezophilic bacterium from deep sea floor sediments.</title>
        <authorList>
            <person name="Aono E."/>
            <person name="Baba T."/>
            <person name="Ara T."/>
            <person name="Nishi T."/>
            <person name="Nakamichi T."/>
            <person name="Inamoto E."/>
            <person name="Toyonaga H."/>
            <person name="Hasegawa M."/>
            <person name="Takai Y."/>
            <person name="Okumura Y."/>
            <person name="Baba M."/>
            <person name="Tomita M."/>
            <person name="Kato C."/>
            <person name="Oshima T."/>
            <person name="Nakasone K."/>
            <person name="Mori H."/>
        </authorList>
    </citation>
    <scope>NUCLEOTIDE SEQUENCE [LARGE SCALE GENOMIC DNA]</scope>
    <source>
        <strain evidence="3">JCM 10179 / CIP 106290 / LMG 19151 / DSS12</strain>
    </source>
</reference>
<evidence type="ECO:0000313" key="3">
    <source>
        <dbReference type="Proteomes" id="UP000002350"/>
    </source>
</evidence>
<accession>D4ZDI2</accession>
<dbReference type="EMBL" id="AP011177">
    <property type="protein sequence ID" value="BAJ00104.1"/>
    <property type="molecule type" value="Genomic_DNA"/>
</dbReference>
<gene>
    <name evidence="2" type="ordered locus">SVI_0133</name>
</gene>
<dbReference type="RefSeq" id="WP_013049419.1">
    <property type="nucleotide sequence ID" value="NC_014012.1"/>
</dbReference>
<sequence>MNINDFSLTVIICLLLGLATGYFIRDMAQVAQRIYRRYVKKPSHLVEVKTKNS</sequence>
<dbReference type="KEGG" id="svo:SVI_0133"/>
<organism evidence="2 3">
    <name type="scientific">Shewanella violacea (strain JCM 10179 / CIP 106290 / LMG 19151 / DSS12)</name>
    <dbReference type="NCBI Taxonomy" id="637905"/>
    <lineage>
        <taxon>Bacteria</taxon>
        <taxon>Pseudomonadati</taxon>
        <taxon>Pseudomonadota</taxon>
        <taxon>Gammaproteobacteria</taxon>
        <taxon>Alteromonadales</taxon>
        <taxon>Shewanellaceae</taxon>
        <taxon>Shewanella</taxon>
    </lineage>
</organism>
<keyword evidence="1" id="KW-0812">Transmembrane</keyword>
<proteinExistence type="predicted"/>
<dbReference type="Proteomes" id="UP000002350">
    <property type="component" value="Chromosome"/>
</dbReference>
<evidence type="ECO:0000256" key="1">
    <source>
        <dbReference type="SAM" id="Phobius"/>
    </source>
</evidence>
<keyword evidence="1" id="KW-0472">Membrane</keyword>
<keyword evidence="3" id="KW-1185">Reference proteome</keyword>
<protein>
    <submittedName>
        <fullName evidence="2">Uncharacterized protein</fullName>
    </submittedName>
</protein>
<name>D4ZDI2_SHEVD</name>
<evidence type="ECO:0000313" key="2">
    <source>
        <dbReference type="EMBL" id="BAJ00104.1"/>
    </source>
</evidence>
<keyword evidence="1" id="KW-1133">Transmembrane helix</keyword>